<keyword evidence="3" id="KW-1185">Reference proteome</keyword>
<accession>A0A8T9BYI7</accession>
<dbReference type="InterPro" id="IPR005302">
    <property type="entry name" value="MoCF_Sase_C"/>
</dbReference>
<dbReference type="EMBL" id="QGMK01001507">
    <property type="protein sequence ID" value="TVY67556.1"/>
    <property type="molecule type" value="Genomic_DNA"/>
</dbReference>
<evidence type="ECO:0000259" key="1">
    <source>
        <dbReference type="PROSITE" id="PS51340"/>
    </source>
</evidence>
<dbReference type="GO" id="GO:0030170">
    <property type="term" value="F:pyridoxal phosphate binding"/>
    <property type="evidence" value="ECO:0007669"/>
    <property type="project" value="InterPro"/>
</dbReference>
<evidence type="ECO:0000313" key="2">
    <source>
        <dbReference type="EMBL" id="TVY67556.1"/>
    </source>
</evidence>
<dbReference type="OrthoDB" id="14384at2759"/>
<comment type="caution">
    <text evidence="2">The sequence shown here is derived from an EMBL/GenBank/DDBJ whole genome shotgun (WGS) entry which is preliminary data.</text>
</comment>
<dbReference type="AlphaFoldDB" id="A0A8T9BYI7"/>
<reference evidence="2 3" key="1">
    <citation type="submission" date="2018-05" db="EMBL/GenBank/DDBJ databases">
        <title>Genome sequencing and assembly of the regulated plant pathogen Lachnellula willkommii and related sister species for the development of diagnostic species identification markers.</title>
        <authorList>
            <person name="Giroux E."/>
            <person name="Bilodeau G."/>
        </authorList>
    </citation>
    <scope>NUCLEOTIDE SEQUENCE [LARGE SCALE GENOMIC DNA]</scope>
    <source>
        <strain evidence="2 3">CBS 268.59</strain>
    </source>
</reference>
<dbReference type="SUPFAM" id="SSF50800">
    <property type="entry name" value="PK beta-barrel domain-like"/>
    <property type="match status" value="1"/>
</dbReference>
<feature type="domain" description="MOSC" evidence="1">
    <location>
        <begin position="1"/>
        <end position="81"/>
    </location>
</feature>
<dbReference type="GO" id="GO:0003824">
    <property type="term" value="F:catalytic activity"/>
    <property type="evidence" value="ECO:0007669"/>
    <property type="project" value="InterPro"/>
</dbReference>
<feature type="non-terminal residue" evidence="2">
    <location>
        <position position="81"/>
    </location>
</feature>
<proteinExistence type="predicted"/>
<organism evidence="2 3">
    <name type="scientific">Lachnellula suecica</name>
    <dbReference type="NCBI Taxonomy" id="602035"/>
    <lineage>
        <taxon>Eukaryota</taxon>
        <taxon>Fungi</taxon>
        <taxon>Dikarya</taxon>
        <taxon>Ascomycota</taxon>
        <taxon>Pezizomycotina</taxon>
        <taxon>Leotiomycetes</taxon>
        <taxon>Helotiales</taxon>
        <taxon>Lachnaceae</taxon>
        <taxon>Lachnellula</taxon>
    </lineage>
</organism>
<sequence>MSVLSVSLSTSHSFAKSPTAYIYLLANQVSLVDASLFAKLAKPSSQGLPSFQLSPGSLGENITTSGIDLGALAEGTRLCFG</sequence>
<name>A0A8T9BYI7_9HELO</name>
<gene>
    <name evidence="2" type="ORF">LSUE1_G005113</name>
</gene>
<dbReference type="InterPro" id="IPR011037">
    <property type="entry name" value="Pyrv_Knase-like_insert_dom_sf"/>
</dbReference>
<dbReference type="Proteomes" id="UP000469558">
    <property type="component" value="Unassembled WGS sequence"/>
</dbReference>
<evidence type="ECO:0000313" key="3">
    <source>
        <dbReference type="Proteomes" id="UP000469558"/>
    </source>
</evidence>
<dbReference type="GO" id="GO:0030151">
    <property type="term" value="F:molybdenum ion binding"/>
    <property type="evidence" value="ECO:0007669"/>
    <property type="project" value="InterPro"/>
</dbReference>
<protein>
    <recommendedName>
        <fullName evidence="1">MOSC domain-containing protein</fullName>
    </recommendedName>
</protein>
<dbReference type="Gene3D" id="2.40.33.20">
    <property type="entry name" value="PK beta-barrel domain-like"/>
    <property type="match status" value="1"/>
</dbReference>
<dbReference type="PROSITE" id="PS51340">
    <property type="entry name" value="MOSC"/>
    <property type="match status" value="1"/>
</dbReference>